<feature type="compositionally biased region" description="Low complexity" evidence="2">
    <location>
        <begin position="481"/>
        <end position="491"/>
    </location>
</feature>
<dbReference type="OMA" id="ILSNAWH"/>
<feature type="region of interest" description="Disordered" evidence="2">
    <location>
        <begin position="317"/>
        <end position="362"/>
    </location>
</feature>
<feature type="compositionally biased region" description="Basic and acidic residues" evidence="2">
    <location>
        <begin position="86"/>
        <end position="98"/>
    </location>
</feature>
<feature type="region of interest" description="Disordered" evidence="2">
    <location>
        <begin position="767"/>
        <end position="797"/>
    </location>
</feature>
<feature type="compositionally biased region" description="Polar residues" evidence="2">
    <location>
        <begin position="107"/>
        <end position="127"/>
    </location>
</feature>
<evidence type="ECO:0000313" key="4">
    <source>
        <dbReference type="Proteomes" id="UP000016933"/>
    </source>
</evidence>
<accession>N1PTV6</accession>
<gene>
    <name evidence="3" type="ORF">DOTSEDRAFT_51881</name>
</gene>
<dbReference type="Proteomes" id="UP000016933">
    <property type="component" value="Unassembled WGS sequence"/>
</dbReference>
<evidence type="ECO:0000256" key="1">
    <source>
        <dbReference type="SAM" id="Coils"/>
    </source>
</evidence>
<dbReference type="HOGENOM" id="CLU_009921_0_0_1"/>
<feature type="region of interest" description="Disordered" evidence="2">
    <location>
        <begin position="411"/>
        <end position="435"/>
    </location>
</feature>
<evidence type="ECO:0000313" key="3">
    <source>
        <dbReference type="EMBL" id="EME46378.1"/>
    </source>
</evidence>
<feature type="region of interest" description="Disordered" evidence="2">
    <location>
        <begin position="545"/>
        <end position="564"/>
    </location>
</feature>
<feature type="compositionally biased region" description="Polar residues" evidence="2">
    <location>
        <begin position="348"/>
        <end position="358"/>
    </location>
</feature>
<feature type="region of interest" description="Disordered" evidence="2">
    <location>
        <begin position="454"/>
        <end position="512"/>
    </location>
</feature>
<organism evidence="3 4">
    <name type="scientific">Dothistroma septosporum (strain NZE10 / CBS 128990)</name>
    <name type="common">Red band needle blight fungus</name>
    <name type="synonym">Mycosphaerella pini</name>
    <dbReference type="NCBI Taxonomy" id="675120"/>
    <lineage>
        <taxon>Eukaryota</taxon>
        <taxon>Fungi</taxon>
        <taxon>Dikarya</taxon>
        <taxon>Ascomycota</taxon>
        <taxon>Pezizomycotina</taxon>
        <taxon>Dothideomycetes</taxon>
        <taxon>Dothideomycetidae</taxon>
        <taxon>Mycosphaerellales</taxon>
        <taxon>Mycosphaerellaceae</taxon>
        <taxon>Dothistroma</taxon>
    </lineage>
</organism>
<evidence type="ECO:0000256" key="2">
    <source>
        <dbReference type="SAM" id="MobiDB-lite"/>
    </source>
</evidence>
<feature type="region of interest" description="Disordered" evidence="2">
    <location>
        <begin position="1"/>
        <end position="154"/>
    </location>
</feature>
<dbReference type="eggNOG" id="ENOG502SAZV">
    <property type="taxonomic scope" value="Eukaryota"/>
</dbReference>
<feature type="compositionally biased region" description="Basic and acidic residues" evidence="2">
    <location>
        <begin position="128"/>
        <end position="142"/>
    </location>
</feature>
<sequence length="879" mass="96182">MAPSLQHDTENLHAPSRPISDSPRGLGSGSKQSRRLQLRNAGFRAPTLAPRKVTPKSMTSSSATRSSDSAFNLSDVENVSPLPKGLTKDHSSIGDARRSSGILQDIGNFSTTRQTNHASPRVTSTKYKLSEEGSRVTDHRTDLSSPPAPGSTTVRLRSKRLRASMGKPRRSVSAEMRKYVDHLEEQLSEAHVQLSAINSPTVARAESSRARYLNTETKHLQDELTAWEERFEERVQGELDEHFEVEAGLRARVRTLEDEAEETRFKIQESESQLESADATMRAAEVANVNLEKRLEIMSELLATSSTKIDLHAETPFRRRQSRPKSMLPRFPTAGSLAQSPERPAHTRPTSPFLSQIRVSPGVPTSPVNMNFSTEANSSDDESGFSHASFGAKVVPLPFTLESRPRRRMRRFGAGSMGPKPLILPSTSNCEDTPASAAPRLEYDELHSAFSFPQTSISEMDGSPHPFRRRSSTEAGVLPMSRSSSSSSPLSDLRHDGRNQRAYPDDIGLARPVSGTLRATPRDFSSIGSALGAIIGRTLMEELTAARTPESDSSSEPASSDEDEHISVGNAESLLLVDSSPADPDIALTLLDHSEGYVDVNLPPSEPPESRFVSEPSTAVALSTAVGTIKQPSPLKLCQTMPNRSSGRSSAASTRGSMSIIDSLRTIFSDIFRSLRSPAELARHLVQRTESRMQIPRPLLTVQWWLVGILLGPMARRTFYSRSSCCDSSKETTPLLEEYSAEQGQIAYGTAYQTPQSSPLPVRARSAPLVTGKGKKRASSADAKSAARGKAAEHCPNHPKRFKHSPWLWLKFSITLAFAVGVAFNDGPGSLLKEAVCHCSKTSLSRPAERERDDELMSTPNLRSPDETVTWRQQHRTGG</sequence>
<name>N1PTV6_DOTSN</name>
<proteinExistence type="predicted"/>
<dbReference type="EMBL" id="KB446537">
    <property type="protein sequence ID" value="EME46378.1"/>
    <property type="molecule type" value="Genomic_DNA"/>
</dbReference>
<reference evidence="3 4" key="2">
    <citation type="journal article" date="2012" name="PLoS Pathog.">
        <title>Diverse lifestyles and strategies of plant pathogenesis encoded in the genomes of eighteen Dothideomycetes fungi.</title>
        <authorList>
            <person name="Ohm R.A."/>
            <person name="Feau N."/>
            <person name="Henrissat B."/>
            <person name="Schoch C.L."/>
            <person name="Horwitz B.A."/>
            <person name="Barry K.W."/>
            <person name="Condon B.J."/>
            <person name="Copeland A.C."/>
            <person name="Dhillon B."/>
            <person name="Glaser F."/>
            <person name="Hesse C.N."/>
            <person name="Kosti I."/>
            <person name="LaButti K."/>
            <person name="Lindquist E.A."/>
            <person name="Lucas S."/>
            <person name="Salamov A.A."/>
            <person name="Bradshaw R.E."/>
            <person name="Ciuffetti L."/>
            <person name="Hamelin R.C."/>
            <person name="Kema G.H.J."/>
            <person name="Lawrence C."/>
            <person name="Scott J.A."/>
            <person name="Spatafora J.W."/>
            <person name="Turgeon B.G."/>
            <person name="de Wit P.J.G.M."/>
            <person name="Zhong S."/>
            <person name="Goodwin S.B."/>
            <person name="Grigoriev I.V."/>
        </authorList>
    </citation>
    <scope>NUCLEOTIDE SEQUENCE [LARGE SCALE GENOMIC DNA]</scope>
    <source>
        <strain evidence="4">NZE10 / CBS 128990</strain>
    </source>
</reference>
<keyword evidence="4" id="KW-1185">Reference proteome</keyword>
<feature type="region of interest" description="Disordered" evidence="2">
    <location>
        <begin position="842"/>
        <end position="879"/>
    </location>
</feature>
<dbReference type="OrthoDB" id="5343018at2759"/>
<feature type="compositionally biased region" description="Low complexity" evidence="2">
    <location>
        <begin position="644"/>
        <end position="655"/>
    </location>
</feature>
<feature type="region of interest" description="Disordered" evidence="2">
    <location>
        <begin position="635"/>
        <end position="655"/>
    </location>
</feature>
<feature type="coiled-coil region" evidence="1">
    <location>
        <begin position="253"/>
        <end position="301"/>
    </location>
</feature>
<reference evidence="4" key="1">
    <citation type="journal article" date="2012" name="PLoS Genet.">
        <title>The genomes of the fungal plant pathogens Cladosporium fulvum and Dothistroma septosporum reveal adaptation to different hosts and lifestyles but also signatures of common ancestry.</title>
        <authorList>
            <person name="de Wit P.J.G.M."/>
            <person name="van der Burgt A."/>
            <person name="Oekmen B."/>
            <person name="Stergiopoulos I."/>
            <person name="Abd-Elsalam K.A."/>
            <person name="Aerts A.L."/>
            <person name="Bahkali A.H."/>
            <person name="Beenen H.G."/>
            <person name="Chettri P."/>
            <person name="Cox M.P."/>
            <person name="Datema E."/>
            <person name="de Vries R.P."/>
            <person name="Dhillon B."/>
            <person name="Ganley A.R."/>
            <person name="Griffiths S.A."/>
            <person name="Guo Y."/>
            <person name="Hamelin R.C."/>
            <person name="Henrissat B."/>
            <person name="Kabir M.S."/>
            <person name="Jashni M.K."/>
            <person name="Kema G."/>
            <person name="Klaubauf S."/>
            <person name="Lapidus A."/>
            <person name="Levasseur A."/>
            <person name="Lindquist E."/>
            <person name="Mehrabi R."/>
            <person name="Ohm R.A."/>
            <person name="Owen T.J."/>
            <person name="Salamov A."/>
            <person name="Schwelm A."/>
            <person name="Schijlen E."/>
            <person name="Sun H."/>
            <person name="van den Burg H.A."/>
            <person name="van Ham R.C.H.J."/>
            <person name="Zhang S."/>
            <person name="Goodwin S.B."/>
            <person name="Grigoriev I.V."/>
            <person name="Collemare J."/>
            <person name="Bradshaw R.E."/>
        </authorList>
    </citation>
    <scope>NUCLEOTIDE SEQUENCE [LARGE SCALE GENOMIC DNA]</scope>
    <source>
        <strain evidence="4">NZE10 / CBS 128990</strain>
    </source>
</reference>
<feature type="compositionally biased region" description="Low complexity" evidence="2">
    <location>
        <begin position="780"/>
        <end position="789"/>
    </location>
</feature>
<protein>
    <submittedName>
        <fullName evidence="3">Uncharacterized protein</fullName>
    </submittedName>
</protein>
<dbReference type="AlphaFoldDB" id="N1PTV6"/>
<feature type="compositionally biased region" description="Low complexity" evidence="2">
    <location>
        <begin position="57"/>
        <end position="70"/>
    </location>
</feature>
<keyword evidence="1" id="KW-0175">Coiled coil</keyword>